<dbReference type="AlphaFoldDB" id="A0AAV9ZLC2"/>
<feature type="compositionally biased region" description="Low complexity" evidence="4">
    <location>
        <begin position="302"/>
        <end position="316"/>
    </location>
</feature>
<keyword evidence="2" id="KW-0808">Transferase</keyword>
<keyword evidence="7" id="KW-1185">Reference proteome</keyword>
<keyword evidence="1" id="KW-0723">Serine/threonine-protein kinase</keyword>
<dbReference type="Pfam" id="PF02816">
    <property type="entry name" value="Alpha_kinase"/>
    <property type="match status" value="1"/>
</dbReference>
<dbReference type="EMBL" id="JAWWNJ010000133">
    <property type="protein sequence ID" value="KAK6984982.1"/>
    <property type="molecule type" value="Genomic_DNA"/>
</dbReference>
<organism evidence="6 7">
    <name type="scientific">Favolaschia claudopus</name>
    <dbReference type="NCBI Taxonomy" id="2862362"/>
    <lineage>
        <taxon>Eukaryota</taxon>
        <taxon>Fungi</taxon>
        <taxon>Dikarya</taxon>
        <taxon>Basidiomycota</taxon>
        <taxon>Agaricomycotina</taxon>
        <taxon>Agaricomycetes</taxon>
        <taxon>Agaricomycetidae</taxon>
        <taxon>Agaricales</taxon>
        <taxon>Marasmiineae</taxon>
        <taxon>Mycenaceae</taxon>
        <taxon>Favolaschia</taxon>
    </lineage>
</organism>
<dbReference type="GO" id="GO:0005524">
    <property type="term" value="F:ATP binding"/>
    <property type="evidence" value="ECO:0007669"/>
    <property type="project" value="InterPro"/>
</dbReference>
<gene>
    <name evidence="6" type="ORF">R3P38DRAFT_3374829</name>
</gene>
<comment type="caution">
    <text evidence="6">The sequence shown here is derived from an EMBL/GenBank/DDBJ whole genome shotgun (WGS) entry which is preliminary data.</text>
</comment>
<evidence type="ECO:0000259" key="5">
    <source>
        <dbReference type="PROSITE" id="PS51158"/>
    </source>
</evidence>
<feature type="region of interest" description="Disordered" evidence="4">
    <location>
        <begin position="97"/>
        <end position="136"/>
    </location>
</feature>
<protein>
    <recommendedName>
        <fullName evidence="5">Alpha-type protein kinase domain-containing protein</fullName>
    </recommendedName>
</protein>
<evidence type="ECO:0000313" key="7">
    <source>
        <dbReference type="Proteomes" id="UP001362999"/>
    </source>
</evidence>
<feature type="region of interest" description="Disordered" evidence="4">
    <location>
        <begin position="292"/>
        <end position="316"/>
    </location>
</feature>
<dbReference type="GO" id="GO:0004674">
    <property type="term" value="F:protein serine/threonine kinase activity"/>
    <property type="evidence" value="ECO:0007669"/>
    <property type="project" value="UniProtKB-KW"/>
</dbReference>
<dbReference type="InterPro" id="IPR004166">
    <property type="entry name" value="a-kinase_dom"/>
</dbReference>
<evidence type="ECO:0000256" key="4">
    <source>
        <dbReference type="SAM" id="MobiDB-lite"/>
    </source>
</evidence>
<evidence type="ECO:0000313" key="6">
    <source>
        <dbReference type="EMBL" id="KAK6984982.1"/>
    </source>
</evidence>
<dbReference type="Gene3D" id="3.20.200.10">
    <property type="entry name" value="MHCK/EF2 kinase"/>
    <property type="match status" value="1"/>
</dbReference>
<name>A0AAV9ZLC2_9AGAR</name>
<feature type="compositionally biased region" description="Low complexity" evidence="4">
    <location>
        <begin position="110"/>
        <end position="130"/>
    </location>
</feature>
<feature type="domain" description="Alpha-type protein kinase" evidence="5">
    <location>
        <begin position="451"/>
        <end position="666"/>
    </location>
</feature>
<evidence type="ECO:0000256" key="2">
    <source>
        <dbReference type="ARBA" id="ARBA00022679"/>
    </source>
</evidence>
<dbReference type="PROSITE" id="PS51158">
    <property type="entry name" value="ALPHA_KINASE"/>
    <property type="match status" value="1"/>
</dbReference>
<evidence type="ECO:0000256" key="1">
    <source>
        <dbReference type="ARBA" id="ARBA00022527"/>
    </source>
</evidence>
<reference evidence="6 7" key="1">
    <citation type="journal article" date="2024" name="J Genomics">
        <title>Draft genome sequencing and assembly of Favolaschia claudopus CIRM-BRFM 2984 isolated from oak limbs.</title>
        <authorList>
            <person name="Navarro D."/>
            <person name="Drula E."/>
            <person name="Chaduli D."/>
            <person name="Cazenave R."/>
            <person name="Ahrendt S."/>
            <person name="Wang J."/>
            <person name="Lipzen A."/>
            <person name="Daum C."/>
            <person name="Barry K."/>
            <person name="Grigoriev I.V."/>
            <person name="Favel A."/>
            <person name="Rosso M.N."/>
            <person name="Martin F."/>
        </authorList>
    </citation>
    <scope>NUCLEOTIDE SEQUENCE [LARGE SCALE GENOMIC DNA]</scope>
    <source>
        <strain evidence="6 7">CIRM-BRFM 2984</strain>
    </source>
</reference>
<evidence type="ECO:0000256" key="3">
    <source>
        <dbReference type="ARBA" id="ARBA00022777"/>
    </source>
</evidence>
<keyword evidence="3" id="KW-0418">Kinase</keyword>
<sequence>MNPSPNNTELTFAHVALALNPRPTPKLRCDCGGEFGPLLQALGGVSNLENWARWFQKCKMPGCLKFHWHNPPTAIANIPEDVQAVGGCRAQSHRIAAGGSSTQLVPQPGSGPSSANAAAGAVATSAGSDSQEPSRTYARPLSENYARAYLTNHTARLEVAGRIEAEERSKDLRGRTTHVVLYENSYDAPLKAHLVNTLPGRFIVAEHPVLGSAVVGGLIWFLESPLSRNWSLRDTRIAIETQPDVRLILRSCNIKSDDDCVELDDEIERMLIETSDSSKLSKTRSLLALSGSSQAPSCSNVSSTSRAATDSRSTSAEPRTFAPLKFPLTWTAEMAPALKKFISLVDEGKLSMEDAFQQILPDCVFKRQTMYKHRKVYEDAVELDILSTFMDIGRAPGGKWNDLVKAVENARKASKPGPIAIEVSDGENDSDLDFDVIKMRKEVFSYQDGIIQSGSVDRYTPVEVLDVLICDRAQQRGHKMSVRLGQYTVSVEVVASVALKKLCLADVSPWGTREVAIWTEGSRLAEAHLVFKFFESKLAALALEYDVSVLETYLFTLENKMFIAQPWECGTRVLASDLDRGSEAYNILSAFSHFTYHNSNQQSVYVDFEGFLTAAGGYRVFDSVTHARDAVGLLPRLGSRGTAGVEDFVKHHVCGHLCVALELCPIPLDFPIFEPSTTTN</sequence>
<accession>A0AAV9ZLC2</accession>
<dbReference type="InterPro" id="IPR011009">
    <property type="entry name" value="Kinase-like_dom_sf"/>
</dbReference>
<feature type="compositionally biased region" description="Polar residues" evidence="4">
    <location>
        <begin position="292"/>
        <end position="301"/>
    </location>
</feature>
<dbReference type="SUPFAM" id="SSF56112">
    <property type="entry name" value="Protein kinase-like (PK-like)"/>
    <property type="match status" value="1"/>
</dbReference>
<proteinExistence type="predicted"/>
<dbReference type="Proteomes" id="UP001362999">
    <property type="component" value="Unassembled WGS sequence"/>
</dbReference>